<keyword evidence="2" id="KW-1185">Reference proteome</keyword>
<dbReference type="PaxDb" id="3708-A0A078FIA0"/>
<reference evidence="1 2" key="1">
    <citation type="journal article" date="2014" name="Science">
        <title>Plant genetics. Early allopolyploid evolution in the post-Neolithic Brassica napus oilseed genome.</title>
        <authorList>
            <person name="Chalhoub B."/>
            <person name="Denoeud F."/>
            <person name="Liu S."/>
            <person name="Parkin I.A."/>
            <person name="Tang H."/>
            <person name="Wang X."/>
            <person name="Chiquet J."/>
            <person name="Belcram H."/>
            <person name="Tong C."/>
            <person name="Samans B."/>
            <person name="Correa M."/>
            <person name="Da Silva C."/>
            <person name="Just J."/>
            <person name="Falentin C."/>
            <person name="Koh C.S."/>
            <person name="Le Clainche I."/>
            <person name="Bernard M."/>
            <person name="Bento P."/>
            <person name="Noel B."/>
            <person name="Labadie K."/>
            <person name="Alberti A."/>
            <person name="Charles M."/>
            <person name="Arnaud D."/>
            <person name="Guo H."/>
            <person name="Daviaud C."/>
            <person name="Alamery S."/>
            <person name="Jabbari K."/>
            <person name="Zhao M."/>
            <person name="Edger P.P."/>
            <person name="Chelaifa H."/>
            <person name="Tack D."/>
            <person name="Lassalle G."/>
            <person name="Mestiri I."/>
            <person name="Schnel N."/>
            <person name="Le Paslier M.C."/>
            <person name="Fan G."/>
            <person name="Renault V."/>
            <person name="Bayer P.E."/>
            <person name="Golicz A.A."/>
            <person name="Manoli S."/>
            <person name="Lee T.H."/>
            <person name="Thi V.H."/>
            <person name="Chalabi S."/>
            <person name="Hu Q."/>
            <person name="Fan C."/>
            <person name="Tollenaere R."/>
            <person name="Lu Y."/>
            <person name="Battail C."/>
            <person name="Shen J."/>
            <person name="Sidebottom C.H."/>
            <person name="Wang X."/>
            <person name="Canaguier A."/>
            <person name="Chauveau A."/>
            <person name="Berard A."/>
            <person name="Deniot G."/>
            <person name="Guan M."/>
            <person name="Liu Z."/>
            <person name="Sun F."/>
            <person name="Lim Y.P."/>
            <person name="Lyons E."/>
            <person name="Town C.D."/>
            <person name="Bancroft I."/>
            <person name="Wang X."/>
            <person name="Meng J."/>
            <person name="Ma J."/>
            <person name="Pires J.C."/>
            <person name="King G.J."/>
            <person name="Brunel D."/>
            <person name="Delourme R."/>
            <person name="Renard M."/>
            <person name="Aury J.M."/>
            <person name="Adams K.L."/>
            <person name="Batley J."/>
            <person name="Snowdon R.J."/>
            <person name="Tost J."/>
            <person name="Edwards D."/>
            <person name="Zhou Y."/>
            <person name="Hua W."/>
            <person name="Sharpe A.G."/>
            <person name="Paterson A.H."/>
            <person name="Guan C."/>
            <person name="Wincker P."/>
        </authorList>
    </citation>
    <scope>NUCLEOTIDE SEQUENCE [LARGE SCALE GENOMIC DNA]</scope>
    <source>
        <strain evidence="2">cv. Darmor-bzh</strain>
    </source>
</reference>
<evidence type="ECO:0000313" key="2">
    <source>
        <dbReference type="Proteomes" id="UP000028999"/>
    </source>
</evidence>
<dbReference type="EMBL" id="LK032028">
    <property type="protein sequence ID" value="CDY12926.1"/>
    <property type="molecule type" value="Genomic_DNA"/>
</dbReference>
<evidence type="ECO:0000313" key="1">
    <source>
        <dbReference type="EMBL" id="CDY12926.1"/>
    </source>
</evidence>
<proteinExistence type="predicted"/>
<name>A0A078FIA0_BRANA</name>
<organism evidence="1 2">
    <name type="scientific">Brassica napus</name>
    <name type="common">Rape</name>
    <dbReference type="NCBI Taxonomy" id="3708"/>
    <lineage>
        <taxon>Eukaryota</taxon>
        <taxon>Viridiplantae</taxon>
        <taxon>Streptophyta</taxon>
        <taxon>Embryophyta</taxon>
        <taxon>Tracheophyta</taxon>
        <taxon>Spermatophyta</taxon>
        <taxon>Magnoliopsida</taxon>
        <taxon>eudicotyledons</taxon>
        <taxon>Gunneridae</taxon>
        <taxon>Pentapetalae</taxon>
        <taxon>rosids</taxon>
        <taxon>malvids</taxon>
        <taxon>Brassicales</taxon>
        <taxon>Brassicaceae</taxon>
        <taxon>Brassiceae</taxon>
        <taxon>Brassica</taxon>
    </lineage>
</organism>
<dbReference type="Proteomes" id="UP000028999">
    <property type="component" value="Unassembled WGS sequence"/>
</dbReference>
<dbReference type="AlphaFoldDB" id="A0A078FIA0"/>
<dbReference type="Gramene" id="CDY12926">
    <property type="protein sequence ID" value="CDY12926"/>
    <property type="gene ID" value="GSBRNA2T00070598001"/>
</dbReference>
<protein>
    <submittedName>
        <fullName evidence="1">BnaA09g13480D protein</fullName>
    </submittedName>
</protein>
<sequence>MDCVGGFSFSITGDHLSSPPGHQLDSNASSQNSSTIILIWNLKLHCGFINLIHFNLLRLVIQIPNLVHNRMNFCNMRSGIQKFTN</sequence>
<accession>A0A078FIA0</accession>
<gene>
    <name evidence="1" type="primary">BnaA09g13480D</name>
    <name evidence="1" type="ORF">GSBRNA2T00070598001</name>
</gene>